<dbReference type="CDD" id="cd00198">
    <property type="entry name" value="vWFA"/>
    <property type="match status" value="1"/>
</dbReference>
<dbReference type="PROSITE" id="PS50234">
    <property type="entry name" value="VWFA"/>
    <property type="match status" value="1"/>
</dbReference>
<dbReference type="RefSeq" id="WP_151861856.1">
    <property type="nucleotide sequence ID" value="NZ_WBZC01000049.1"/>
</dbReference>
<dbReference type="EMBL" id="WBZC01000049">
    <property type="protein sequence ID" value="KAB3532375.1"/>
    <property type="molecule type" value="Genomic_DNA"/>
</dbReference>
<keyword evidence="3" id="KW-1185">Reference proteome</keyword>
<name>A0A6I0F713_9FIRM</name>
<dbReference type="Gene3D" id="3.40.50.410">
    <property type="entry name" value="von Willebrand factor, type A domain"/>
    <property type="match status" value="1"/>
</dbReference>
<dbReference type="Proteomes" id="UP000432715">
    <property type="component" value="Unassembled WGS sequence"/>
</dbReference>
<dbReference type="Pfam" id="PF13519">
    <property type="entry name" value="VWA_2"/>
    <property type="match status" value="1"/>
</dbReference>
<evidence type="ECO:0000313" key="3">
    <source>
        <dbReference type="Proteomes" id="UP000432715"/>
    </source>
</evidence>
<protein>
    <submittedName>
        <fullName evidence="2">VWA domain-containing protein</fullName>
    </submittedName>
</protein>
<organism evidence="2 3">
    <name type="scientific">Alkaliphilus pronyensis</name>
    <dbReference type="NCBI Taxonomy" id="1482732"/>
    <lineage>
        <taxon>Bacteria</taxon>
        <taxon>Bacillati</taxon>
        <taxon>Bacillota</taxon>
        <taxon>Clostridia</taxon>
        <taxon>Peptostreptococcales</taxon>
        <taxon>Natronincolaceae</taxon>
        <taxon>Alkaliphilus</taxon>
    </lineage>
</organism>
<gene>
    <name evidence="2" type="ORF">F8154_11975</name>
</gene>
<dbReference type="Pfam" id="PF00092">
    <property type="entry name" value="VWA"/>
    <property type="match status" value="1"/>
</dbReference>
<evidence type="ECO:0000313" key="2">
    <source>
        <dbReference type="EMBL" id="KAB3532375.1"/>
    </source>
</evidence>
<dbReference type="InterPro" id="IPR036465">
    <property type="entry name" value="vWFA_dom_sf"/>
</dbReference>
<comment type="caution">
    <text evidence="2">The sequence shown here is derived from an EMBL/GenBank/DDBJ whole genome shotgun (WGS) entry which is preliminary data.</text>
</comment>
<evidence type="ECO:0000259" key="1">
    <source>
        <dbReference type="PROSITE" id="PS50234"/>
    </source>
</evidence>
<dbReference type="AlphaFoldDB" id="A0A6I0F713"/>
<reference evidence="2 3" key="1">
    <citation type="submission" date="2019-10" db="EMBL/GenBank/DDBJ databases">
        <title>Alkaliphilus serpentinus sp. nov. and Alkaliphilus pronyensis sp. nov., two novel anaerobic alkaliphilic species isolated from the serpentinized-hosted hydrothermal field of the Prony Bay (New Caledonia).</title>
        <authorList>
            <person name="Postec A."/>
        </authorList>
    </citation>
    <scope>NUCLEOTIDE SEQUENCE [LARGE SCALE GENOMIC DNA]</scope>
    <source>
        <strain evidence="2 3">LacV</strain>
    </source>
</reference>
<dbReference type="OrthoDB" id="9806395at2"/>
<feature type="domain" description="VWFA" evidence="1">
    <location>
        <begin position="11"/>
        <end position="89"/>
    </location>
</feature>
<dbReference type="SUPFAM" id="SSF53300">
    <property type="entry name" value="vWA-like"/>
    <property type="match status" value="2"/>
</dbReference>
<dbReference type="InterPro" id="IPR002035">
    <property type="entry name" value="VWF_A"/>
</dbReference>
<sequence>MENNITMVKQIIVVTDGESNLGGDPVAAAKRAHSKDITISTIGILNSNCQKEKPFEEVANIAKAGGGYYEYTYIEDLSQTLHSLSYKTVSNTIQEAVNKQLKELIGNDINQMPPESRSKILNYIDEYSDDVAVCCCVLLDCSGSMTNKIHSARNSILDLMDSLKNRRGKLFLAILAYPGVRGTDSSILFDFEDNTVDIERSLYQMKPNGGTPTAAAIDFTVDYMASFIAKMRNNMGETLELEATV</sequence>
<accession>A0A6I0F713</accession>
<proteinExistence type="predicted"/>